<protein>
    <recommendedName>
        <fullName evidence="4">Endonuclease/exonuclease/phosphatase domain-containing protein</fullName>
    </recommendedName>
</protein>
<proteinExistence type="predicted"/>
<gene>
    <name evidence="2" type="ORF">B0H16DRAFT_1244056</name>
</gene>
<dbReference type="Gene3D" id="3.60.10.10">
    <property type="entry name" value="Endonuclease/exonuclease/phosphatase"/>
    <property type="match status" value="1"/>
</dbReference>
<feature type="non-terminal residue" evidence="2">
    <location>
        <position position="154"/>
    </location>
</feature>
<evidence type="ECO:0000313" key="2">
    <source>
        <dbReference type="EMBL" id="KAJ7774013.1"/>
    </source>
</evidence>
<evidence type="ECO:0008006" key="4">
    <source>
        <dbReference type="Google" id="ProtNLM"/>
    </source>
</evidence>
<dbReference type="EMBL" id="JARKIB010000012">
    <property type="protein sequence ID" value="KAJ7774013.1"/>
    <property type="molecule type" value="Genomic_DNA"/>
</dbReference>
<name>A0AAD7JXV7_9AGAR</name>
<organism evidence="2 3">
    <name type="scientific">Mycena metata</name>
    <dbReference type="NCBI Taxonomy" id="1033252"/>
    <lineage>
        <taxon>Eukaryota</taxon>
        <taxon>Fungi</taxon>
        <taxon>Dikarya</taxon>
        <taxon>Basidiomycota</taxon>
        <taxon>Agaricomycotina</taxon>
        <taxon>Agaricomycetes</taxon>
        <taxon>Agaricomycetidae</taxon>
        <taxon>Agaricales</taxon>
        <taxon>Marasmiineae</taxon>
        <taxon>Mycenaceae</taxon>
        <taxon>Mycena</taxon>
    </lineage>
</organism>
<evidence type="ECO:0000313" key="3">
    <source>
        <dbReference type="Proteomes" id="UP001215598"/>
    </source>
</evidence>
<reference evidence="2" key="1">
    <citation type="submission" date="2023-03" db="EMBL/GenBank/DDBJ databases">
        <title>Massive genome expansion in bonnet fungi (Mycena s.s.) driven by repeated elements and novel gene families across ecological guilds.</title>
        <authorList>
            <consortium name="Lawrence Berkeley National Laboratory"/>
            <person name="Harder C.B."/>
            <person name="Miyauchi S."/>
            <person name="Viragh M."/>
            <person name="Kuo A."/>
            <person name="Thoen E."/>
            <person name="Andreopoulos B."/>
            <person name="Lu D."/>
            <person name="Skrede I."/>
            <person name="Drula E."/>
            <person name="Henrissat B."/>
            <person name="Morin E."/>
            <person name="Kohler A."/>
            <person name="Barry K."/>
            <person name="LaButti K."/>
            <person name="Morin E."/>
            <person name="Salamov A."/>
            <person name="Lipzen A."/>
            <person name="Mereny Z."/>
            <person name="Hegedus B."/>
            <person name="Baldrian P."/>
            <person name="Stursova M."/>
            <person name="Weitz H."/>
            <person name="Taylor A."/>
            <person name="Grigoriev I.V."/>
            <person name="Nagy L.G."/>
            <person name="Martin F."/>
            <person name="Kauserud H."/>
        </authorList>
    </citation>
    <scope>NUCLEOTIDE SEQUENCE</scope>
    <source>
        <strain evidence="2">CBHHK182m</strain>
    </source>
</reference>
<dbReference type="SUPFAM" id="SSF56219">
    <property type="entry name" value="DNase I-like"/>
    <property type="match status" value="1"/>
</dbReference>
<feature type="non-terminal residue" evidence="2">
    <location>
        <position position="1"/>
    </location>
</feature>
<accession>A0AAD7JXV7</accession>
<sequence length="154" mass="17328">AGNFQILMLGNLNGRANSRTPSVHDPPRQSMDDKPVSTRGRFWFKLCADYNLMIVNGVQRFGPNSGAFTSYQGTRRTVIDYVICSKSIYSKTTAFSVLPLEADYDHCALTVQLEVDASLVNRTTQVPTRKRKREQIVLPDETELDKLLIRTMAA</sequence>
<dbReference type="InterPro" id="IPR036691">
    <property type="entry name" value="Endo/exonu/phosph_ase_sf"/>
</dbReference>
<feature type="region of interest" description="Disordered" evidence="1">
    <location>
        <begin position="13"/>
        <end position="35"/>
    </location>
</feature>
<keyword evidence="3" id="KW-1185">Reference proteome</keyword>
<evidence type="ECO:0000256" key="1">
    <source>
        <dbReference type="SAM" id="MobiDB-lite"/>
    </source>
</evidence>
<dbReference type="Proteomes" id="UP001215598">
    <property type="component" value="Unassembled WGS sequence"/>
</dbReference>
<comment type="caution">
    <text evidence="2">The sequence shown here is derived from an EMBL/GenBank/DDBJ whole genome shotgun (WGS) entry which is preliminary data.</text>
</comment>
<dbReference type="AlphaFoldDB" id="A0AAD7JXV7"/>
<feature type="compositionally biased region" description="Basic and acidic residues" evidence="1">
    <location>
        <begin position="25"/>
        <end position="35"/>
    </location>
</feature>